<accession>A0ABP9HUQ9</accession>
<evidence type="ECO:0000313" key="1">
    <source>
        <dbReference type="EMBL" id="GAA4978453.1"/>
    </source>
</evidence>
<evidence type="ECO:0000313" key="2">
    <source>
        <dbReference type="Proteomes" id="UP001500466"/>
    </source>
</evidence>
<organism evidence="1 2">
    <name type="scientific">Yinghuangia aomiensis</name>
    <dbReference type="NCBI Taxonomy" id="676205"/>
    <lineage>
        <taxon>Bacteria</taxon>
        <taxon>Bacillati</taxon>
        <taxon>Actinomycetota</taxon>
        <taxon>Actinomycetes</taxon>
        <taxon>Kitasatosporales</taxon>
        <taxon>Streptomycetaceae</taxon>
        <taxon>Yinghuangia</taxon>
    </lineage>
</organism>
<protein>
    <submittedName>
        <fullName evidence="1">Uncharacterized protein</fullName>
    </submittedName>
</protein>
<proteinExistence type="predicted"/>
<comment type="caution">
    <text evidence="1">The sequence shown here is derived from an EMBL/GenBank/DDBJ whole genome shotgun (WGS) entry which is preliminary data.</text>
</comment>
<dbReference type="RefSeq" id="WP_345678211.1">
    <property type="nucleotide sequence ID" value="NZ_BAABHS010000020.1"/>
</dbReference>
<name>A0ABP9HUQ9_9ACTN</name>
<reference evidence="2" key="1">
    <citation type="journal article" date="2019" name="Int. J. Syst. Evol. Microbiol.">
        <title>The Global Catalogue of Microorganisms (GCM) 10K type strain sequencing project: providing services to taxonomists for standard genome sequencing and annotation.</title>
        <authorList>
            <consortium name="The Broad Institute Genomics Platform"/>
            <consortium name="The Broad Institute Genome Sequencing Center for Infectious Disease"/>
            <person name="Wu L."/>
            <person name="Ma J."/>
        </authorList>
    </citation>
    <scope>NUCLEOTIDE SEQUENCE [LARGE SCALE GENOMIC DNA]</scope>
    <source>
        <strain evidence="2">JCM 17986</strain>
    </source>
</reference>
<sequence>MDSSIGPVLRVAFASTWLHREVVGRVRVAVRAWLESYDGVDLAAFEAGMCDVGADLMVLCDDGLSPGGVLTHRWRIRRAARGGLELTVVISTVELGETWVLVECRGLGTGTDGVCDTARDGAQRHGEPGAFVRGLLERVEAYDGAARLTLLPQTVLDATGATELAEVIRDPRRRLPVVVMAEAVTVRRAAWEAAVVRLAHTAAGAASMFVLMPQALRTFSRLTGGDVARACGDDAALVYLPRVGARHAGSRLLPDGELHLCGDSQDAPDGCLPVECDGGDGTNLFTPQGLRVAGSRTRLPEHLVGIPSLLYSGREGDANFDDIGVVRLLLGEADSRAHVAEQRAAALELRLATLERRLTRN</sequence>
<dbReference type="EMBL" id="BAABHS010000020">
    <property type="protein sequence ID" value="GAA4978453.1"/>
    <property type="molecule type" value="Genomic_DNA"/>
</dbReference>
<keyword evidence="2" id="KW-1185">Reference proteome</keyword>
<gene>
    <name evidence="1" type="ORF">GCM10023205_53130</name>
</gene>
<dbReference type="Proteomes" id="UP001500466">
    <property type="component" value="Unassembled WGS sequence"/>
</dbReference>